<reference evidence="1" key="2">
    <citation type="journal article" date="2015" name="Fish Shellfish Immunol.">
        <title>Early steps in the European eel (Anguilla anguilla)-Vibrio vulnificus interaction in the gills: Role of the RtxA13 toxin.</title>
        <authorList>
            <person name="Callol A."/>
            <person name="Pajuelo D."/>
            <person name="Ebbesson L."/>
            <person name="Teles M."/>
            <person name="MacKenzie S."/>
            <person name="Amaro C."/>
        </authorList>
    </citation>
    <scope>NUCLEOTIDE SEQUENCE</scope>
</reference>
<organism evidence="1">
    <name type="scientific">Anguilla anguilla</name>
    <name type="common">European freshwater eel</name>
    <name type="synonym">Muraena anguilla</name>
    <dbReference type="NCBI Taxonomy" id="7936"/>
    <lineage>
        <taxon>Eukaryota</taxon>
        <taxon>Metazoa</taxon>
        <taxon>Chordata</taxon>
        <taxon>Craniata</taxon>
        <taxon>Vertebrata</taxon>
        <taxon>Euteleostomi</taxon>
        <taxon>Actinopterygii</taxon>
        <taxon>Neopterygii</taxon>
        <taxon>Teleostei</taxon>
        <taxon>Anguilliformes</taxon>
        <taxon>Anguillidae</taxon>
        <taxon>Anguilla</taxon>
    </lineage>
</organism>
<dbReference type="AlphaFoldDB" id="A0A0E9QIW6"/>
<reference evidence="1" key="1">
    <citation type="submission" date="2014-11" db="EMBL/GenBank/DDBJ databases">
        <authorList>
            <person name="Amaro Gonzalez C."/>
        </authorList>
    </citation>
    <scope>NUCLEOTIDE SEQUENCE</scope>
</reference>
<sequence length="32" mass="3628">MLFWLVDHSQFASEILFGGKNKLLKVCELCAS</sequence>
<name>A0A0E9QIW6_ANGAN</name>
<protein>
    <submittedName>
        <fullName evidence="1">Uncharacterized protein</fullName>
    </submittedName>
</protein>
<evidence type="ECO:0000313" key="1">
    <source>
        <dbReference type="EMBL" id="JAH16821.1"/>
    </source>
</evidence>
<proteinExistence type="predicted"/>
<dbReference type="EMBL" id="GBXM01091756">
    <property type="protein sequence ID" value="JAH16821.1"/>
    <property type="molecule type" value="Transcribed_RNA"/>
</dbReference>
<accession>A0A0E9QIW6</accession>